<evidence type="ECO:0000256" key="1">
    <source>
        <dbReference type="SAM" id="SignalP"/>
    </source>
</evidence>
<dbReference type="Pfam" id="PF07648">
    <property type="entry name" value="Kazal_2"/>
    <property type="match status" value="1"/>
</dbReference>
<dbReference type="InterPro" id="IPR002350">
    <property type="entry name" value="Kazal_dom"/>
</dbReference>
<dbReference type="InterPro" id="IPR036058">
    <property type="entry name" value="Kazal_dom_sf"/>
</dbReference>
<dbReference type="Proteomes" id="UP000695000">
    <property type="component" value="Unplaced"/>
</dbReference>
<dbReference type="PROSITE" id="PS51465">
    <property type="entry name" value="KAZAL_2"/>
    <property type="match status" value="1"/>
</dbReference>
<keyword evidence="3" id="KW-1185">Reference proteome</keyword>
<dbReference type="GeneID" id="108566805"/>
<evidence type="ECO:0000259" key="2">
    <source>
        <dbReference type="PROSITE" id="PS51465"/>
    </source>
</evidence>
<evidence type="ECO:0000313" key="3">
    <source>
        <dbReference type="Proteomes" id="UP000695000"/>
    </source>
</evidence>
<dbReference type="SMART" id="SM00280">
    <property type="entry name" value="KAZAL"/>
    <property type="match status" value="1"/>
</dbReference>
<dbReference type="SUPFAM" id="SSF100895">
    <property type="entry name" value="Kazal-type serine protease inhibitors"/>
    <property type="match status" value="1"/>
</dbReference>
<gene>
    <name evidence="4" type="primary">LOC108566805</name>
</gene>
<name>A0ABM1N6B0_NICVS</name>
<dbReference type="CDD" id="cd00104">
    <property type="entry name" value="KAZAL_FS"/>
    <property type="match status" value="1"/>
</dbReference>
<accession>A0ABM1N6B0</accession>
<organism evidence="3 4">
    <name type="scientific">Nicrophorus vespilloides</name>
    <name type="common">Boreal carrion beetle</name>
    <dbReference type="NCBI Taxonomy" id="110193"/>
    <lineage>
        <taxon>Eukaryota</taxon>
        <taxon>Metazoa</taxon>
        <taxon>Ecdysozoa</taxon>
        <taxon>Arthropoda</taxon>
        <taxon>Hexapoda</taxon>
        <taxon>Insecta</taxon>
        <taxon>Pterygota</taxon>
        <taxon>Neoptera</taxon>
        <taxon>Endopterygota</taxon>
        <taxon>Coleoptera</taxon>
        <taxon>Polyphaga</taxon>
        <taxon>Staphyliniformia</taxon>
        <taxon>Silphidae</taxon>
        <taxon>Nicrophorinae</taxon>
        <taxon>Nicrophorus</taxon>
    </lineage>
</organism>
<dbReference type="Gene3D" id="3.30.60.30">
    <property type="match status" value="1"/>
</dbReference>
<reference evidence="4" key="1">
    <citation type="submission" date="2025-08" db="UniProtKB">
        <authorList>
            <consortium name="RefSeq"/>
        </authorList>
    </citation>
    <scope>IDENTIFICATION</scope>
    <source>
        <tissue evidence="4">Whole Larva</tissue>
    </source>
</reference>
<sequence length="93" mass="9830">MKLTVTFLIVVLVAFAAASPAKGSTKPSLKKKNECMKQCTDDYTPICAGDGTGKDNKSFGNECVLGNFNCENKKDLKIIQKGECPGGGGVRLS</sequence>
<protein>
    <submittedName>
        <fullName evidence="4">Turripeptide Pal9.2-like</fullName>
    </submittedName>
</protein>
<keyword evidence="1" id="KW-0732">Signal</keyword>
<proteinExistence type="predicted"/>
<dbReference type="RefSeq" id="XP_017782360.1">
    <property type="nucleotide sequence ID" value="XM_017926871.1"/>
</dbReference>
<feature type="signal peptide" evidence="1">
    <location>
        <begin position="1"/>
        <end position="23"/>
    </location>
</feature>
<feature type="domain" description="Kazal-like" evidence="2">
    <location>
        <begin position="29"/>
        <end position="86"/>
    </location>
</feature>
<evidence type="ECO:0000313" key="4">
    <source>
        <dbReference type="RefSeq" id="XP_017782360.1"/>
    </source>
</evidence>
<feature type="chain" id="PRO_5046018505" evidence="1">
    <location>
        <begin position="24"/>
        <end position="93"/>
    </location>
</feature>